<dbReference type="GO" id="GO:0003676">
    <property type="term" value="F:nucleic acid binding"/>
    <property type="evidence" value="ECO:0007669"/>
    <property type="project" value="InterPro"/>
</dbReference>
<evidence type="ECO:0000313" key="1">
    <source>
        <dbReference type="EMBL" id="QEN09029.1"/>
    </source>
</evidence>
<dbReference type="OrthoDB" id="9803420at2"/>
<accession>A0A5C1QP68</accession>
<dbReference type="InterPro" id="IPR036397">
    <property type="entry name" value="RNaseH_sf"/>
</dbReference>
<dbReference type="RefSeq" id="WP_149487105.1">
    <property type="nucleotide sequence ID" value="NZ_CP036150.1"/>
</dbReference>
<organism evidence="1 2">
    <name type="scientific">Oceanispirochaeta crateris</name>
    <dbReference type="NCBI Taxonomy" id="2518645"/>
    <lineage>
        <taxon>Bacteria</taxon>
        <taxon>Pseudomonadati</taxon>
        <taxon>Spirochaetota</taxon>
        <taxon>Spirochaetia</taxon>
        <taxon>Spirochaetales</taxon>
        <taxon>Spirochaetaceae</taxon>
        <taxon>Oceanispirochaeta</taxon>
    </lineage>
</organism>
<dbReference type="AlphaFoldDB" id="A0A5C1QP68"/>
<dbReference type="Proteomes" id="UP000324209">
    <property type="component" value="Chromosome"/>
</dbReference>
<dbReference type="Gene3D" id="3.30.420.10">
    <property type="entry name" value="Ribonuclease H-like superfamily/Ribonuclease H"/>
    <property type="match status" value="1"/>
</dbReference>
<protein>
    <submittedName>
        <fullName evidence="1">Uncharacterized protein</fullName>
    </submittedName>
</protein>
<dbReference type="EMBL" id="CP036150">
    <property type="protein sequence ID" value="QEN09029.1"/>
    <property type="molecule type" value="Genomic_DNA"/>
</dbReference>
<reference evidence="1 2" key="1">
    <citation type="submission" date="2019-02" db="EMBL/GenBank/DDBJ databases">
        <title>Complete Genome Sequence and Methylome Analysis of free living Spirochaetas.</title>
        <authorList>
            <person name="Fomenkov A."/>
            <person name="Dubinina G."/>
            <person name="Leshcheva N."/>
            <person name="Mikheeva N."/>
            <person name="Grabovich M."/>
            <person name="Vincze T."/>
            <person name="Roberts R.J."/>
        </authorList>
    </citation>
    <scope>NUCLEOTIDE SEQUENCE [LARGE SCALE GENOMIC DNA]</scope>
    <source>
        <strain evidence="1 2">K2</strain>
    </source>
</reference>
<dbReference type="InterPro" id="IPR012337">
    <property type="entry name" value="RNaseH-like_sf"/>
</dbReference>
<proteinExistence type="predicted"/>
<keyword evidence="2" id="KW-1185">Reference proteome</keyword>
<evidence type="ECO:0000313" key="2">
    <source>
        <dbReference type="Proteomes" id="UP000324209"/>
    </source>
</evidence>
<name>A0A5C1QP68_9SPIO</name>
<sequence>MIQSGIDEAGLGPVLGPYCAALVSLEYSGEYEDPRKSCSSILSKEPDPQHLAVGDSKKIYTSGKLESLERTVLAFYELYTEQKALHAKEFIEVLSGHNLSVNIPWYKDLETLALPLSHQRDDQSTYAVQSLQASFKGAGITINTIDLTVQPALSFNSVLKKQTNKASACQEILSPLLLSGIYHSDRLIVDRQGGRRYYGDWLVSLFPGKRLSALRELKELSRYDLEDCLIDFQVKADALCFETALASMFAKYSREICMTAFNRYWSSRLPEIKHTAGYYKDGHRFIQDLKEKDCFPKNPDLLLRRK</sequence>
<gene>
    <name evidence="1" type="ORF">EXM22_13900</name>
</gene>
<dbReference type="KEGG" id="ock:EXM22_13900"/>
<dbReference type="SUPFAM" id="SSF53098">
    <property type="entry name" value="Ribonuclease H-like"/>
    <property type="match status" value="1"/>
</dbReference>